<dbReference type="Pfam" id="PF00370">
    <property type="entry name" value="FGGY_N"/>
    <property type="match status" value="1"/>
</dbReference>
<evidence type="ECO:0000259" key="12">
    <source>
        <dbReference type="Pfam" id="PF02782"/>
    </source>
</evidence>
<keyword evidence="6 8" id="KW-0067">ATP-binding</keyword>
<dbReference type="GO" id="GO:0005998">
    <property type="term" value="P:xylulose catabolic process"/>
    <property type="evidence" value="ECO:0007669"/>
    <property type="project" value="UniProtKB-UniRule"/>
</dbReference>
<evidence type="ECO:0000256" key="1">
    <source>
        <dbReference type="ARBA" id="ARBA00009156"/>
    </source>
</evidence>
<dbReference type="AlphaFoldDB" id="A0A841H395"/>
<feature type="site" description="Important for activity" evidence="8">
    <location>
        <position position="10"/>
    </location>
</feature>
<protein>
    <recommendedName>
        <fullName evidence="8 10">Xylulose kinase</fullName>
        <shortName evidence="8 10">Xylulokinase</shortName>
        <ecNumber evidence="8 10">2.7.1.17</ecNumber>
    </recommendedName>
</protein>
<feature type="active site" description="Proton acceptor" evidence="8">
    <location>
        <position position="241"/>
    </location>
</feature>
<evidence type="ECO:0000256" key="4">
    <source>
        <dbReference type="ARBA" id="ARBA00022741"/>
    </source>
</evidence>
<dbReference type="InterPro" id="IPR050406">
    <property type="entry name" value="FGGY_Carb_Kinase"/>
</dbReference>
<comment type="similarity">
    <text evidence="1 8 9">Belongs to the FGGY kinase family.</text>
</comment>
<dbReference type="InterPro" id="IPR018484">
    <property type="entry name" value="FGGY_N"/>
</dbReference>
<evidence type="ECO:0000256" key="9">
    <source>
        <dbReference type="RuleBase" id="RU003733"/>
    </source>
</evidence>
<dbReference type="PANTHER" id="PTHR43095">
    <property type="entry name" value="SUGAR KINASE"/>
    <property type="match status" value="1"/>
</dbReference>
<evidence type="ECO:0000256" key="10">
    <source>
        <dbReference type="RuleBase" id="RU364073"/>
    </source>
</evidence>
<evidence type="ECO:0000313" key="14">
    <source>
        <dbReference type="Proteomes" id="UP000582837"/>
    </source>
</evidence>
<evidence type="ECO:0000259" key="11">
    <source>
        <dbReference type="Pfam" id="PF00370"/>
    </source>
</evidence>
<dbReference type="PIRSF" id="PIRSF000538">
    <property type="entry name" value="GlpK"/>
    <property type="match status" value="1"/>
</dbReference>
<comment type="caution">
    <text evidence="13">The sequence shown here is derived from an EMBL/GenBank/DDBJ whole genome shotgun (WGS) entry which is preliminary data.</text>
</comment>
<dbReference type="EC" id="2.7.1.17" evidence="8 10"/>
<comment type="function">
    <text evidence="8">Catalyzes the phosphorylation of D-xylulose to D-xylulose 5-phosphate.</text>
</comment>
<dbReference type="EMBL" id="JACHIA010000017">
    <property type="protein sequence ID" value="MBB6072665.1"/>
    <property type="molecule type" value="Genomic_DNA"/>
</dbReference>
<dbReference type="InterPro" id="IPR018485">
    <property type="entry name" value="FGGY_C"/>
</dbReference>
<dbReference type="InterPro" id="IPR018483">
    <property type="entry name" value="Carb_kinase_FGGY_CS"/>
</dbReference>
<evidence type="ECO:0000313" key="13">
    <source>
        <dbReference type="EMBL" id="MBB6072665.1"/>
    </source>
</evidence>
<dbReference type="HAMAP" id="MF_02220">
    <property type="entry name" value="XylB"/>
    <property type="match status" value="1"/>
</dbReference>
<comment type="catalytic activity">
    <reaction evidence="8 10">
        <text>D-xylulose + ATP = D-xylulose 5-phosphate + ADP + H(+)</text>
        <dbReference type="Rhea" id="RHEA:10964"/>
        <dbReference type="ChEBI" id="CHEBI:15378"/>
        <dbReference type="ChEBI" id="CHEBI:17140"/>
        <dbReference type="ChEBI" id="CHEBI:30616"/>
        <dbReference type="ChEBI" id="CHEBI:57737"/>
        <dbReference type="ChEBI" id="CHEBI:456216"/>
        <dbReference type="EC" id="2.7.1.17"/>
    </reaction>
</comment>
<proteinExistence type="inferred from homology"/>
<evidence type="ECO:0000256" key="7">
    <source>
        <dbReference type="ARBA" id="ARBA00023277"/>
    </source>
</evidence>
<dbReference type="GO" id="GO:0005524">
    <property type="term" value="F:ATP binding"/>
    <property type="evidence" value="ECO:0007669"/>
    <property type="project" value="UniProtKB-UniRule"/>
</dbReference>
<dbReference type="GO" id="GO:0004856">
    <property type="term" value="F:D-xylulokinase activity"/>
    <property type="evidence" value="ECO:0007669"/>
    <property type="project" value="UniProtKB-UniRule"/>
</dbReference>
<keyword evidence="14" id="KW-1185">Reference proteome</keyword>
<dbReference type="Pfam" id="PF02782">
    <property type="entry name" value="FGGY_C"/>
    <property type="match status" value="1"/>
</dbReference>
<keyword evidence="4 8" id="KW-0547">Nucleotide-binding</keyword>
<dbReference type="RefSeq" id="WP_170038887.1">
    <property type="nucleotide sequence ID" value="NZ_JABDTL010000002.1"/>
</dbReference>
<sequence length="500" mass="52333">MAGALFLGLDVGTSGVKAILVREDGEVAASALTPLTLSTPQPGWAEQDPDAWWQATIASIRQLRAEMPDARIVSVGISGQMHSSVFLDRAGEVIRPALLWCDGRTTEQCAEITRRAGGEDRLRDWVRNPALEGFTLPKVLWLRQREPEAYSRLATVLLAKDFIRYRLTGALATEPSDASGTLMYDPANLRWSDDILNAVGVPRALLPEVGGSSEVLGTVTADAARLTGLDAGTPVVGGGADNACGAAGVGVVTPGEAVASWGTSGTVLAPTAQPLVDPGLRAHTFCHVVPGVWYLMGVVLSAAGAFNWYHQQLARELDESGASRRALDAEAASVPPGAEGVTFLPYLQGERTPHRDASARGAFVGLSLAHTRAHLTRAVLEGVCFALRDSVAILQELGLSPHSLLLTGGGAKSPFLQRLQAEVFGLPVGTVNREEGPAYGAALLAAVGAGAFPDMAAAVRSTLTRIPGDTPSPSSHAAYDEAYARFRALYPALKGVAGAN</sequence>
<feature type="domain" description="Carbohydrate kinase FGGY C-terminal" evidence="12">
    <location>
        <begin position="258"/>
        <end position="448"/>
    </location>
</feature>
<dbReference type="PANTHER" id="PTHR43095:SF5">
    <property type="entry name" value="XYLULOSE KINASE"/>
    <property type="match status" value="1"/>
</dbReference>
<evidence type="ECO:0000256" key="3">
    <source>
        <dbReference type="ARBA" id="ARBA00022679"/>
    </source>
</evidence>
<dbReference type="PROSITE" id="PS00445">
    <property type="entry name" value="FGGY_KINASES_2"/>
    <property type="match status" value="1"/>
</dbReference>
<keyword evidence="3 8" id="KW-0808">Transferase</keyword>
<evidence type="ECO:0000256" key="2">
    <source>
        <dbReference type="ARBA" id="ARBA00022629"/>
    </source>
</evidence>
<reference evidence="13 14" key="1">
    <citation type="submission" date="2020-08" db="EMBL/GenBank/DDBJ databases">
        <title>Genomic Encyclopedia of Type Strains, Phase IV (KMG-IV): sequencing the most valuable type-strain genomes for metagenomic binning, comparative biology and taxonomic classification.</title>
        <authorList>
            <person name="Goeker M."/>
        </authorList>
    </citation>
    <scope>NUCLEOTIDE SEQUENCE [LARGE SCALE GENOMIC DNA]</scope>
    <source>
        <strain evidence="13 14">DSM 29007</strain>
    </source>
</reference>
<dbReference type="InterPro" id="IPR043129">
    <property type="entry name" value="ATPase_NBD"/>
</dbReference>
<name>A0A841H395_9BACT</name>
<dbReference type="Gene3D" id="3.30.420.40">
    <property type="match status" value="2"/>
</dbReference>
<dbReference type="SUPFAM" id="SSF53067">
    <property type="entry name" value="Actin-like ATPase domain"/>
    <property type="match status" value="2"/>
</dbReference>
<evidence type="ECO:0000256" key="5">
    <source>
        <dbReference type="ARBA" id="ARBA00022777"/>
    </source>
</evidence>
<keyword evidence="5 8" id="KW-0418">Kinase</keyword>
<evidence type="ECO:0000256" key="6">
    <source>
        <dbReference type="ARBA" id="ARBA00022840"/>
    </source>
</evidence>
<feature type="binding site" evidence="8">
    <location>
        <begin position="81"/>
        <end position="82"/>
    </location>
    <ligand>
        <name>substrate</name>
    </ligand>
</feature>
<dbReference type="CDD" id="cd07808">
    <property type="entry name" value="ASKHA_NBD_FGGY_EcXK-like"/>
    <property type="match status" value="1"/>
</dbReference>
<evidence type="ECO:0000256" key="8">
    <source>
        <dbReference type="HAMAP-Rule" id="MF_02220"/>
    </source>
</evidence>
<dbReference type="NCBIfam" id="TIGR01312">
    <property type="entry name" value="XylB"/>
    <property type="match status" value="1"/>
</dbReference>
<keyword evidence="2 8" id="KW-0859">Xylose metabolism</keyword>
<organism evidence="13 14">
    <name type="scientific">Longimicrobium terrae</name>
    <dbReference type="NCBI Taxonomy" id="1639882"/>
    <lineage>
        <taxon>Bacteria</taxon>
        <taxon>Pseudomonadati</taxon>
        <taxon>Gemmatimonadota</taxon>
        <taxon>Longimicrobiia</taxon>
        <taxon>Longimicrobiales</taxon>
        <taxon>Longimicrobiaceae</taxon>
        <taxon>Longimicrobium</taxon>
    </lineage>
</organism>
<gene>
    <name evidence="8 10" type="primary">xylB</name>
    <name evidence="13" type="ORF">HNQ61_004328</name>
</gene>
<dbReference type="InterPro" id="IPR006000">
    <property type="entry name" value="Xylulokinase"/>
</dbReference>
<feature type="domain" description="Carbohydrate kinase FGGY N-terminal" evidence="11">
    <location>
        <begin position="6"/>
        <end position="248"/>
    </location>
</feature>
<dbReference type="Proteomes" id="UP000582837">
    <property type="component" value="Unassembled WGS sequence"/>
</dbReference>
<dbReference type="GO" id="GO:0042732">
    <property type="term" value="P:D-xylose metabolic process"/>
    <property type="evidence" value="ECO:0007669"/>
    <property type="project" value="UniProtKB-KW"/>
</dbReference>
<accession>A0A841H395</accession>
<dbReference type="InterPro" id="IPR000577">
    <property type="entry name" value="Carb_kinase_FGGY"/>
</dbReference>
<keyword evidence="7 8" id="KW-0119">Carbohydrate metabolism</keyword>